<comment type="subunit">
    <text evidence="1">Monomer.</text>
</comment>
<dbReference type="RefSeq" id="WP_111417043.1">
    <property type="nucleotide sequence ID" value="NZ_NPEX01000001.1"/>
</dbReference>
<reference evidence="12 13" key="1">
    <citation type="submission" date="2017-07" db="EMBL/GenBank/DDBJ databases">
        <title>Draft Genome Sequences of Select Purple Nonsulfur Bacteria.</title>
        <authorList>
            <person name="Lasarre B."/>
            <person name="Mckinlay J.B."/>
        </authorList>
    </citation>
    <scope>NUCLEOTIDE SEQUENCE [LARGE SCALE GENOMIC DNA]</scope>
    <source>
        <strain evidence="12 13">DSM 5909</strain>
    </source>
</reference>
<feature type="domain" description="Plastocyanin-like" evidence="11">
    <location>
        <begin position="55"/>
        <end position="169"/>
    </location>
</feature>
<evidence type="ECO:0000256" key="2">
    <source>
        <dbReference type="ARBA" id="ARBA00022723"/>
    </source>
</evidence>
<sequence length="501" mass="54932">MLSRRTILTGAALAGAGAVASHPLWQAAAAPEPQLLKIPDLIDARKEGQSLALKVQTGTTAFFPGRDSRTFGYNGNYLGPVIRVHRGDDVEIAVTNALSEATTVHWHGLLIPGEMDGGPHQLIRPGTTWRPVVSVRQPAATLFYHSHVHDRTAEQVYSGLTGVLIVTEDSEKALGLPSEYGVDDLPLVLQDRQFEDGRLVVPQGMMSLMMGRRGDTLLVNGTPNPVARVPRRLARLRFVNGSNARIFNLAFSDDRAFHWIASEGGLLERPVELRSLTLAPGERAEILADFSDGRPVALETGADLNMPMMMGMQRRLRSFFSDLLGRSREHILRFEPQGGASGTKAAVPERLAEHERVDAAQAVRRRRFVLNMGMGGMMGGRGGMMGGDRGSGMAMHGINSRAFDMKRIDEQVRLGDIEIWEASGEMMAHPLHIHGVHFEVLSRDGGKPTVRDQGLRDTVLVKEPVELLARFTQAATKAPFMYHCHILEHEDNGMMGQFTVG</sequence>
<dbReference type="EMBL" id="NPEX01000001">
    <property type="protein sequence ID" value="RAI46183.1"/>
    <property type="molecule type" value="Genomic_DNA"/>
</dbReference>
<dbReference type="SUPFAM" id="SSF49503">
    <property type="entry name" value="Cupredoxins"/>
    <property type="match status" value="3"/>
</dbReference>
<keyword evidence="3" id="KW-0560">Oxidoreductase</keyword>
<dbReference type="InterPro" id="IPR011706">
    <property type="entry name" value="Cu-oxidase_C"/>
</dbReference>
<feature type="signal peptide" evidence="9">
    <location>
        <begin position="1"/>
        <end position="20"/>
    </location>
</feature>
<dbReference type="PANTHER" id="PTHR48267:SF1">
    <property type="entry name" value="BILIRUBIN OXIDASE"/>
    <property type="match status" value="1"/>
</dbReference>
<evidence type="ECO:0000259" key="10">
    <source>
        <dbReference type="Pfam" id="PF07731"/>
    </source>
</evidence>
<comment type="catalytic activity">
    <reaction evidence="8">
        <text>4 Cu(+) + O2 + 4 H(+) = 4 Cu(2+) + 2 H2O</text>
        <dbReference type="Rhea" id="RHEA:30083"/>
        <dbReference type="ChEBI" id="CHEBI:15377"/>
        <dbReference type="ChEBI" id="CHEBI:15378"/>
        <dbReference type="ChEBI" id="CHEBI:15379"/>
        <dbReference type="ChEBI" id="CHEBI:29036"/>
        <dbReference type="ChEBI" id="CHEBI:49552"/>
        <dbReference type="EC" id="1.16.3.4"/>
    </reaction>
    <physiologicalReaction direction="left-to-right" evidence="8">
        <dbReference type="Rhea" id="RHEA:30084"/>
    </physiologicalReaction>
</comment>
<keyword evidence="13" id="KW-1185">Reference proteome</keyword>
<evidence type="ECO:0000256" key="5">
    <source>
        <dbReference type="ARBA" id="ARBA00041027"/>
    </source>
</evidence>
<dbReference type="CDD" id="cd13890">
    <property type="entry name" value="CuRO_3_CueO_FtsP"/>
    <property type="match status" value="1"/>
</dbReference>
<dbReference type="InterPro" id="IPR002355">
    <property type="entry name" value="Cu_oxidase_Cu_BS"/>
</dbReference>
<dbReference type="InterPro" id="IPR011707">
    <property type="entry name" value="Cu-oxidase-like_N"/>
</dbReference>
<dbReference type="InterPro" id="IPR006311">
    <property type="entry name" value="TAT_signal"/>
</dbReference>
<evidence type="ECO:0000313" key="13">
    <source>
        <dbReference type="Proteomes" id="UP000249130"/>
    </source>
</evidence>
<organism evidence="12 13">
    <name type="scientific">Rhodoplanes roseus</name>
    <dbReference type="NCBI Taxonomy" id="29409"/>
    <lineage>
        <taxon>Bacteria</taxon>
        <taxon>Pseudomonadati</taxon>
        <taxon>Pseudomonadota</taxon>
        <taxon>Alphaproteobacteria</taxon>
        <taxon>Hyphomicrobiales</taxon>
        <taxon>Nitrobacteraceae</taxon>
        <taxon>Rhodoplanes</taxon>
    </lineage>
</organism>
<evidence type="ECO:0000256" key="6">
    <source>
        <dbReference type="ARBA" id="ARBA00042896"/>
    </source>
</evidence>
<feature type="domain" description="Plastocyanin-like" evidence="10">
    <location>
        <begin position="395"/>
        <end position="500"/>
    </location>
</feature>
<protein>
    <recommendedName>
        <fullName evidence="5">Multicopper oxidase CueO</fullName>
        <ecNumber evidence="4">1.16.3.4</ecNumber>
    </recommendedName>
    <alternativeName>
        <fullName evidence="6">Copper efflux oxidase</fullName>
    </alternativeName>
    <alternativeName>
        <fullName evidence="7">Cuprous oxidase</fullName>
    </alternativeName>
</protein>
<dbReference type="AlphaFoldDB" id="A0A327L8F6"/>
<evidence type="ECO:0000256" key="4">
    <source>
        <dbReference type="ARBA" id="ARBA00038978"/>
    </source>
</evidence>
<dbReference type="Pfam" id="PF07731">
    <property type="entry name" value="Cu-oxidase_2"/>
    <property type="match status" value="1"/>
</dbReference>
<keyword evidence="2" id="KW-0479">Metal-binding</keyword>
<dbReference type="InterPro" id="IPR045087">
    <property type="entry name" value="Cu-oxidase_fam"/>
</dbReference>
<comment type="caution">
    <text evidence="12">The sequence shown here is derived from an EMBL/GenBank/DDBJ whole genome shotgun (WGS) entry which is preliminary data.</text>
</comment>
<dbReference type="PROSITE" id="PS51318">
    <property type="entry name" value="TAT"/>
    <property type="match status" value="1"/>
</dbReference>
<evidence type="ECO:0000313" key="12">
    <source>
        <dbReference type="EMBL" id="RAI46183.1"/>
    </source>
</evidence>
<gene>
    <name evidence="12" type="ORF">CH341_00335</name>
</gene>
<name>A0A327L8F6_9BRAD</name>
<dbReference type="Pfam" id="PF07732">
    <property type="entry name" value="Cu-oxidase_3"/>
    <property type="match status" value="1"/>
</dbReference>
<dbReference type="Proteomes" id="UP000249130">
    <property type="component" value="Unassembled WGS sequence"/>
</dbReference>
<keyword evidence="9" id="KW-0732">Signal</keyword>
<dbReference type="PROSITE" id="PS00080">
    <property type="entry name" value="MULTICOPPER_OXIDASE2"/>
    <property type="match status" value="1"/>
</dbReference>
<accession>A0A327L8F6</accession>
<evidence type="ECO:0000256" key="1">
    <source>
        <dbReference type="ARBA" id="ARBA00011245"/>
    </source>
</evidence>
<proteinExistence type="predicted"/>
<feature type="chain" id="PRO_5016464288" description="Multicopper oxidase CueO" evidence="9">
    <location>
        <begin position="21"/>
        <end position="501"/>
    </location>
</feature>
<dbReference type="CDD" id="cd04232">
    <property type="entry name" value="CuRO_1_CueO_FtsP"/>
    <property type="match status" value="1"/>
</dbReference>
<dbReference type="EC" id="1.16.3.4" evidence="4"/>
<dbReference type="CDD" id="cd13867">
    <property type="entry name" value="CuRO_2_CueO_FtsP"/>
    <property type="match status" value="1"/>
</dbReference>
<evidence type="ECO:0000256" key="8">
    <source>
        <dbReference type="ARBA" id="ARBA00048092"/>
    </source>
</evidence>
<dbReference type="GO" id="GO:0005507">
    <property type="term" value="F:copper ion binding"/>
    <property type="evidence" value="ECO:0007669"/>
    <property type="project" value="InterPro"/>
</dbReference>
<evidence type="ECO:0000256" key="3">
    <source>
        <dbReference type="ARBA" id="ARBA00023002"/>
    </source>
</evidence>
<dbReference type="InterPro" id="IPR008972">
    <property type="entry name" value="Cupredoxin"/>
</dbReference>
<dbReference type="Gene3D" id="2.60.40.420">
    <property type="entry name" value="Cupredoxins - blue copper proteins"/>
    <property type="match status" value="3"/>
</dbReference>
<dbReference type="GO" id="GO:0016491">
    <property type="term" value="F:oxidoreductase activity"/>
    <property type="evidence" value="ECO:0007669"/>
    <property type="project" value="UniProtKB-KW"/>
</dbReference>
<dbReference type="OrthoDB" id="9757546at2"/>
<evidence type="ECO:0000256" key="7">
    <source>
        <dbReference type="ARBA" id="ARBA00043090"/>
    </source>
</evidence>
<evidence type="ECO:0000256" key="9">
    <source>
        <dbReference type="SAM" id="SignalP"/>
    </source>
</evidence>
<evidence type="ECO:0000259" key="11">
    <source>
        <dbReference type="Pfam" id="PF07732"/>
    </source>
</evidence>
<dbReference type="PANTHER" id="PTHR48267">
    <property type="entry name" value="CUPREDOXIN SUPERFAMILY PROTEIN"/>
    <property type="match status" value="1"/>
</dbReference>